<feature type="region of interest" description="Disordered" evidence="1">
    <location>
        <begin position="75"/>
        <end position="105"/>
    </location>
</feature>
<evidence type="ECO:0000313" key="11">
    <source>
        <dbReference type="Proteomes" id="UP000433483"/>
    </source>
</evidence>
<comment type="caution">
    <text evidence="3">The sequence shown here is derived from an EMBL/GenBank/DDBJ whole genome shotgun (WGS) entry which is preliminary data.</text>
</comment>
<evidence type="ECO:0000313" key="15">
    <source>
        <dbReference type="Proteomes" id="UP000441208"/>
    </source>
</evidence>
<organism evidence="3 10">
    <name type="scientific">Phytophthora fragariae</name>
    <dbReference type="NCBI Taxonomy" id="53985"/>
    <lineage>
        <taxon>Eukaryota</taxon>
        <taxon>Sar</taxon>
        <taxon>Stramenopiles</taxon>
        <taxon>Oomycota</taxon>
        <taxon>Peronosporomycetes</taxon>
        <taxon>Peronosporales</taxon>
        <taxon>Peronosporaceae</taxon>
        <taxon>Phytophthora</taxon>
    </lineage>
</organism>
<dbReference type="Proteomes" id="UP000440732">
    <property type="component" value="Unassembled WGS sequence"/>
</dbReference>
<dbReference type="EMBL" id="QXGF01002494">
    <property type="protein sequence ID" value="KAE8924448.1"/>
    <property type="molecule type" value="Genomic_DNA"/>
</dbReference>
<dbReference type="EMBL" id="QXFZ01002484">
    <property type="protein sequence ID" value="KAE9076634.1"/>
    <property type="molecule type" value="Genomic_DNA"/>
</dbReference>
<dbReference type="OrthoDB" id="10296998at2759"/>
<proteinExistence type="predicted"/>
<accession>A0A6A3E3R9</accession>
<dbReference type="Proteomes" id="UP000437068">
    <property type="component" value="Unassembled WGS sequence"/>
</dbReference>
<reference evidence="10 11" key="1">
    <citation type="submission" date="2018-08" db="EMBL/GenBank/DDBJ databases">
        <title>Genomic investigation of the strawberry pathogen Phytophthora fragariae indicates pathogenicity is determined by transcriptional variation in three key races.</title>
        <authorList>
            <person name="Adams T.M."/>
            <person name="Armitage A.D."/>
            <person name="Sobczyk M.K."/>
            <person name="Bates H.J."/>
            <person name="Dunwell J.M."/>
            <person name="Nellist C.F."/>
            <person name="Harrison R.J."/>
        </authorList>
    </citation>
    <scope>NUCLEOTIDE SEQUENCE [LARGE SCALE GENOMIC DNA]</scope>
    <source>
        <strain evidence="9 12">A4</strain>
        <strain evidence="8 13">BC-1</strain>
        <strain evidence="7 16">BC-23</strain>
        <strain evidence="6 11">NOV-27</strain>
        <strain evidence="5 14">NOV-5</strain>
        <strain evidence="4 15">NOV-71</strain>
        <strain evidence="3 10">NOV-9</strain>
    </source>
</reference>
<dbReference type="Proteomes" id="UP000441208">
    <property type="component" value="Unassembled WGS sequence"/>
</dbReference>
<evidence type="ECO:0000313" key="4">
    <source>
        <dbReference type="EMBL" id="KAE9076634.1"/>
    </source>
</evidence>
<gene>
    <name evidence="9" type="ORF">PF001_g23772</name>
    <name evidence="8" type="ORF">PF002_g25425</name>
    <name evidence="7" type="ORF">PF004_g23426</name>
    <name evidence="6" type="ORF">PF005_g24557</name>
    <name evidence="5" type="ORF">PF006_g23870</name>
    <name evidence="4" type="ORF">PF007_g24552</name>
    <name evidence="3" type="ORF">PF009_g25316</name>
</gene>
<sequence length="105" mass="11180">MCLARGVYPLLLAMLIAALLSMKTSVAHPIPIAISLSSCRTHNTSCTVTAIAMYSASADDSATVACFFALNTTGPPHSCRSTPDVDRRVDKSLPQLESLKASRRN</sequence>
<evidence type="ECO:0000313" key="6">
    <source>
        <dbReference type="EMBL" id="KAE9177297.1"/>
    </source>
</evidence>
<dbReference type="EMBL" id="QXGD01002484">
    <property type="protein sequence ID" value="KAE9188015.1"/>
    <property type="molecule type" value="Genomic_DNA"/>
</dbReference>
<name>A0A6A3E3R9_9STRA</name>
<dbReference type="Proteomes" id="UP000429523">
    <property type="component" value="Unassembled WGS sequence"/>
</dbReference>
<evidence type="ECO:0000313" key="8">
    <source>
        <dbReference type="EMBL" id="KAE9188015.1"/>
    </source>
</evidence>
<evidence type="ECO:0000313" key="14">
    <source>
        <dbReference type="Proteomes" id="UP000440732"/>
    </source>
</evidence>
<protein>
    <recommendedName>
        <fullName evidence="17">Secreted protein</fullName>
    </recommendedName>
</protein>
<evidence type="ECO:0000256" key="2">
    <source>
        <dbReference type="SAM" id="SignalP"/>
    </source>
</evidence>
<evidence type="ECO:0000313" key="13">
    <source>
        <dbReference type="Proteomes" id="UP000440367"/>
    </source>
</evidence>
<dbReference type="Proteomes" id="UP000476176">
    <property type="component" value="Unassembled WGS sequence"/>
</dbReference>
<dbReference type="EMBL" id="QXGA01002532">
    <property type="protein sequence ID" value="KAE9096038.1"/>
    <property type="molecule type" value="Genomic_DNA"/>
</dbReference>
<dbReference type="AlphaFoldDB" id="A0A6A3E3R9"/>
<evidence type="ECO:0000313" key="10">
    <source>
        <dbReference type="Proteomes" id="UP000429523"/>
    </source>
</evidence>
<dbReference type="EMBL" id="QXGE01002493">
    <property type="protein sequence ID" value="KAE9281443.1"/>
    <property type="molecule type" value="Genomic_DNA"/>
</dbReference>
<feature type="chain" id="PRO_5036379359" description="Secreted protein" evidence="2">
    <location>
        <begin position="28"/>
        <end position="105"/>
    </location>
</feature>
<keyword evidence="11" id="KW-1185">Reference proteome</keyword>
<evidence type="ECO:0000313" key="7">
    <source>
        <dbReference type="EMBL" id="KAE9185214.1"/>
    </source>
</evidence>
<dbReference type="EMBL" id="QXGB01002509">
    <property type="protein sequence ID" value="KAE9177297.1"/>
    <property type="molecule type" value="Genomic_DNA"/>
</dbReference>
<evidence type="ECO:0000313" key="16">
    <source>
        <dbReference type="Proteomes" id="UP000476176"/>
    </source>
</evidence>
<dbReference type="EMBL" id="QXGC01002505">
    <property type="protein sequence ID" value="KAE9185214.1"/>
    <property type="molecule type" value="Genomic_DNA"/>
</dbReference>
<evidence type="ECO:0008006" key="17">
    <source>
        <dbReference type="Google" id="ProtNLM"/>
    </source>
</evidence>
<dbReference type="Proteomes" id="UP000433483">
    <property type="component" value="Unassembled WGS sequence"/>
</dbReference>
<evidence type="ECO:0000256" key="1">
    <source>
        <dbReference type="SAM" id="MobiDB-lite"/>
    </source>
</evidence>
<evidence type="ECO:0000313" key="5">
    <source>
        <dbReference type="EMBL" id="KAE9096038.1"/>
    </source>
</evidence>
<evidence type="ECO:0000313" key="3">
    <source>
        <dbReference type="EMBL" id="KAE8924448.1"/>
    </source>
</evidence>
<dbReference type="Proteomes" id="UP000440367">
    <property type="component" value="Unassembled WGS sequence"/>
</dbReference>
<keyword evidence="2" id="KW-0732">Signal</keyword>
<evidence type="ECO:0000313" key="9">
    <source>
        <dbReference type="EMBL" id="KAE9281443.1"/>
    </source>
</evidence>
<feature type="signal peptide" evidence="2">
    <location>
        <begin position="1"/>
        <end position="27"/>
    </location>
</feature>
<evidence type="ECO:0000313" key="12">
    <source>
        <dbReference type="Proteomes" id="UP000437068"/>
    </source>
</evidence>